<dbReference type="GO" id="GO:0016020">
    <property type="term" value="C:membrane"/>
    <property type="evidence" value="ECO:0007669"/>
    <property type="project" value="TreeGrafter"/>
</dbReference>
<dbReference type="InterPro" id="IPR000073">
    <property type="entry name" value="AB_hydrolase_1"/>
</dbReference>
<evidence type="ECO:0000259" key="1">
    <source>
        <dbReference type="Pfam" id="PF12697"/>
    </source>
</evidence>
<protein>
    <submittedName>
        <fullName evidence="2">Lysophospholipase, alpha-beta hydrolase superfamily</fullName>
    </submittedName>
</protein>
<dbReference type="InterPro" id="IPR050266">
    <property type="entry name" value="AB_hydrolase_sf"/>
</dbReference>
<proteinExistence type="predicted"/>
<keyword evidence="3" id="KW-1185">Reference proteome</keyword>
<dbReference type="AlphaFoldDB" id="A0A1H1XN31"/>
<dbReference type="Gene3D" id="3.40.50.1820">
    <property type="entry name" value="alpha/beta hydrolase"/>
    <property type="match status" value="1"/>
</dbReference>
<dbReference type="SUPFAM" id="SSF53474">
    <property type="entry name" value="alpha/beta-Hydrolases"/>
    <property type="match status" value="1"/>
</dbReference>
<dbReference type="Proteomes" id="UP000198983">
    <property type="component" value="Chromosome I"/>
</dbReference>
<accession>A0A1H1XN31</accession>
<dbReference type="PANTHER" id="PTHR43798:SF33">
    <property type="entry name" value="HYDROLASE, PUTATIVE (AFU_ORTHOLOGUE AFUA_2G14860)-RELATED"/>
    <property type="match status" value="1"/>
</dbReference>
<dbReference type="Pfam" id="PF12697">
    <property type="entry name" value="Abhydrolase_6"/>
    <property type="match status" value="1"/>
</dbReference>
<dbReference type="STRING" id="117157.SAMN04489717_5054"/>
<dbReference type="InterPro" id="IPR029058">
    <property type="entry name" value="AB_hydrolase_fold"/>
</dbReference>
<gene>
    <name evidence="2" type="ORF">SAMN04489717_5054</name>
</gene>
<evidence type="ECO:0000313" key="2">
    <source>
        <dbReference type="EMBL" id="SDT10602.1"/>
    </source>
</evidence>
<sequence length="275" mass="29960">MAKDRRSAYIGGMTIRWERPGPARGRILLVHGELSQSSTWWRVGPALADQGWQVSTVDLPGHGDMPHDGRPLDLPTLVQGVAEHLPGRVDVIAGHGLGAVVALALANRFVDLAQAVVMEEPLSSREEDRGALVDAVVAATTIARSDLEHLELQLRTNHPQWNPEDVAHATEAIAAAEAEQLLAGLRRPRPWDLPALLGTLRIPALLLVAPDEPHPSGTGRLSTLRGLDRLAAERCVPAERFVVLPGGHHLHRDVPERWLQAVTRFADEVCPPRED</sequence>
<dbReference type="GO" id="GO:0016787">
    <property type="term" value="F:hydrolase activity"/>
    <property type="evidence" value="ECO:0007669"/>
    <property type="project" value="UniProtKB-KW"/>
</dbReference>
<feature type="domain" description="AB hydrolase-1" evidence="1">
    <location>
        <begin position="27"/>
        <end position="258"/>
    </location>
</feature>
<dbReference type="EMBL" id="LT629732">
    <property type="protein sequence ID" value="SDT10602.1"/>
    <property type="molecule type" value="Genomic_DNA"/>
</dbReference>
<keyword evidence="2" id="KW-0378">Hydrolase</keyword>
<reference evidence="2 3" key="1">
    <citation type="submission" date="2016-10" db="EMBL/GenBank/DDBJ databases">
        <authorList>
            <person name="de Groot N.N."/>
        </authorList>
    </citation>
    <scope>NUCLEOTIDE SEQUENCE [LARGE SCALE GENOMIC DNA]</scope>
    <source>
        <strain evidence="2 3">DSM 22024</strain>
    </source>
</reference>
<dbReference type="PANTHER" id="PTHR43798">
    <property type="entry name" value="MONOACYLGLYCEROL LIPASE"/>
    <property type="match status" value="1"/>
</dbReference>
<organism evidence="2 3">
    <name type="scientific">Actinopolymorpha singaporensis</name>
    <dbReference type="NCBI Taxonomy" id="117157"/>
    <lineage>
        <taxon>Bacteria</taxon>
        <taxon>Bacillati</taxon>
        <taxon>Actinomycetota</taxon>
        <taxon>Actinomycetes</taxon>
        <taxon>Propionibacteriales</taxon>
        <taxon>Actinopolymorphaceae</taxon>
        <taxon>Actinopolymorpha</taxon>
    </lineage>
</organism>
<name>A0A1H1XN31_9ACTN</name>
<evidence type="ECO:0000313" key="3">
    <source>
        <dbReference type="Proteomes" id="UP000198983"/>
    </source>
</evidence>